<protein>
    <submittedName>
        <fullName evidence="1">Uncharacterized protein</fullName>
    </submittedName>
</protein>
<gene>
    <name evidence="1" type="ORF">S06H3_37506</name>
</gene>
<comment type="caution">
    <text evidence="1">The sequence shown here is derived from an EMBL/GenBank/DDBJ whole genome shotgun (WGS) entry which is preliminary data.</text>
</comment>
<proteinExistence type="predicted"/>
<accession>X1LYD1</accession>
<sequence>KEIISILNMKSCNNNYLKISDKPFEFAQIASTNNTFSSDTTVQVSCVKKEKNPCELNH</sequence>
<evidence type="ECO:0000313" key="1">
    <source>
        <dbReference type="EMBL" id="GAI24078.1"/>
    </source>
</evidence>
<dbReference type="EMBL" id="BARV01022792">
    <property type="protein sequence ID" value="GAI24078.1"/>
    <property type="molecule type" value="Genomic_DNA"/>
</dbReference>
<dbReference type="AlphaFoldDB" id="X1LYD1"/>
<feature type="non-terminal residue" evidence="1">
    <location>
        <position position="1"/>
    </location>
</feature>
<name>X1LYD1_9ZZZZ</name>
<reference evidence="1" key="1">
    <citation type="journal article" date="2014" name="Front. Microbiol.">
        <title>High frequency of phylogenetically diverse reductive dehalogenase-homologous genes in deep subseafloor sedimentary metagenomes.</title>
        <authorList>
            <person name="Kawai M."/>
            <person name="Futagami T."/>
            <person name="Toyoda A."/>
            <person name="Takaki Y."/>
            <person name="Nishi S."/>
            <person name="Hori S."/>
            <person name="Arai W."/>
            <person name="Tsubouchi T."/>
            <person name="Morono Y."/>
            <person name="Uchiyama I."/>
            <person name="Ito T."/>
            <person name="Fujiyama A."/>
            <person name="Inagaki F."/>
            <person name="Takami H."/>
        </authorList>
    </citation>
    <scope>NUCLEOTIDE SEQUENCE</scope>
    <source>
        <strain evidence="1">Expedition CK06-06</strain>
    </source>
</reference>
<organism evidence="1">
    <name type="scientific">marine sediment metagenome</name>
    <dbReference type="NCBI Taxonomy" id="412755"/>
    <lineage>
        <taxon>unclassified sequences</taxon>
        <taxon>metagenomes</taxon>
        <taxon>ecological metagenomes</taxon>
    </lineage>
</organism>